<feature type="region of interest" description="Disordered" evidence="1">
    <location>
        <begin position="133"/>
        <end position="157"/>
    </location>
</feature>
<protein>
    <submittedName>
        <fullName evidence="2">Uncharacterized protein</fullName>
    </submittedName>
</protein>
<sequence length="157" mass="17751">MISRRRRREFSGSSSGQVVLASAAVWWETSKENCISMSGWPFISDQSKDLRIGGKVKFGPESSLIKKCFGYVYPAVDYYFRAKVKVKAAELGDFILLENGNDLSFARLQSLVFLLEKKNSSLCGFPIRNPNPNFDNGRTKSMSRSRKIDHRKSRIGS</sequence>
<feature type="compositionally biased region" description="Basic residues" evidence="1">
    <location>
        <begin position="141"/>
        <end position="157"/>
    </location>
</feature>
<gene>
    <name evidence="2" type="ORF">RHGRI_025646</name>
</gene>
<comment type="caution">
    <text evidence="2">The sequence shown here is derived from an EMBL/GenBank/DDBJ whole genome shotgun (WGS) entry which is preliminary data.</text>
</comment>
<dbReference type="Proteomes" id="UP000823749">
    <property type="component" value="Chromosome 9"/>
</dbReference>
<evidence type="ECO:0000313" key="3">
    <source>
        <dbReference type="Proteomes" id="UP000823749"/>
    </source>
</evidence>
<reference evidence="2" key="1">
    <citation type="submission" date="2020-08" db="EMBL/GenBank/DDBJ databases">
        <title>Plant Genome Project.</title>
        <authorList>
            <person name="Zhang R.-G."/>
        </authorList>
    </citation>
    <scope>NUCLEOTIDE SEQUENCE</scope>
    <source>
        <strain evidence="2">WSP0</strain>
        <tissue evidence="2">Leaf</tissue>
    </source>
</reference>
<name>A0AAV6IPW1_9ERIC</name>
<proteinExistence type="predicted"/>
<dbReference type="EMBL" id="JACTNZ010000009">
    <property type="protein sequence ID" value="KAG5530746.1"/>
    <property type="molecule type" value="Genomic_DNA"/>
</dbReference>
<evidence type="ECO:0000313" key="2">
    <source>
        <dbReference type="EMBL" id="KAG5530746.1"/>
    </source>
</evidence>
<organism evidence="2 3">
    <name type="scientific">Rhododendron griersonianum</name>
    <dbReference type="NCBI Taxonomy" id="479676"/>
    <lineage>
        <taxon>Eukaryota</taxon>
        <taxon>Viridiplantae</taxon>
        <taxon>Streptophyta</taxon>
        <taxon>Embryophyta</taxon>
        <taxon>Tracheophyta</taxon>
        <taxon>Spermatophyta</taxon>
        <taxon>Magnoliopsida</taxon>
        <taxon>eudicotyledons</taxon>
        <taxon>Gunneridae</taxon>
        <taxon>Pentapetalae</taxon>
        <taxon>asterids</taxon>
        <taxon>Ericales</taxon>
        <taxon>Ericaceae</taxon>
        <taxon>Ericoideae</taxon>
        <taxon>Rhodoreae</taxon>
        <taxon>Rhododendron</taxon>
    </lineage>
</organism>
<evidence type="ECO:0000256" key="1">
    <source>
        <dbReference type="SAM" id="MobiDB-lite"/>
    </source>
</evidence>
<keyword evidence="3" id="KW-1185">Reference proteome</keyword>
<accession>A0AAV6IPW1</accession>
<dbReference type="AlphaFoldDB" id="A0AAV6IPW1"/>